<comment type="caution">
    <text evidence="2">The sequence shown here is derived from an EMBL/GenBank/DDBJ whole genome shotgun (WGS) entry which is preliminary data.</text>
</comment>
<gene>
    <name evidence="2" type="ORF">EJ04DRAFT_15297</name>
</gene>
<organism evidence="2 3">
    <name type="scientific">Polyplosphaeria fusca</name>
    <dbReference type="NCBI Taxonomy" id="682080"/>
    <lineage>
        <taxon>Eukaryota</taxon>
        <taxon>Fungi</taxon>
        <taxon>Dikarya</taxon>
        <taxon>Ascomycota</taxon>
        <taxon>Pezizomycotina</taxon>
        <taxon>Dothideomycetes</taxon>
        <taxon>Pleosporomycetidae</taxon>
        <taxon>Pleosporales</taxon>
        <taxon>Tetraplosphaeriaceae</taxon>
        <taxon>Polyplosphaeria</taxon>
    </lineage>
</organism>
<proteinExistence type="predicted"/>
<sequence length="108" mass="12055">MAFEPCPGGVNVLVSPFLNFIPQTALDIRRLALWKVYLLWWLKTDIDLIGGWRRDGWILYEYWVGVMGCALGSILSCVIAKRAAMSLSVFLESQPQYAAPFSVCDGPA</sequence>
<reference evidence="2" key="1">
    <citation type="journal article" date="2020" name="Stud. Mycol.">
        <title>101 Dothideomycetes genomes: a test case for predicting lifestyles and emergence of pathogens.</title>
        <authorList>
            <person name="Haridas S."/>
            <person name="Albert R."/>
            <person name="Binder M."/>
            <person name="Bloem J."/>
            <person name="Labutti K."/>
            <person name="Salamov A."/>
            <person name="Andreopoulos B."/>
            <person name="Baker S."/>
            <person name="Barry K."/>
            <person name="Bills G."/>
            <person name="Bluhm B."/>
            <person name="Cannon C."/>
            <person name="Castanera R."/>
            <person name="Culley D."/>
            <person name="Daum C."/>
            <person name="Ezra D."/>
            <person name="Gonzalez J."/>
            <person name="Henrissat B."/>
            <person name="Kuo A."/>
            <person name="Liang C."/>
            <person name="Lipzen A."/>
            <person name="Lutzoni F."/>
            <person name="Magnuson J."/>
            <person name="Mondo S."/>
            <person name="Nolan M."/>
            <person name="Ohm R."/>
            <person name="Pangilinan J."/>
            <person name="Park H.-J."/>
            <person name="Ramirez L."/>
            <person name="Alfaro M."/>
            <person name="Sun H."/>
            <person name="Tritt A."/>
            <person name="Yoshinaga Y."/>
            <person name="Zwiers L.-H."/>
            <person name="Turgeon B."/>
            <person name="Goodwin S."/>
            <person name="Spatafora J."/>
            <person name="Crous P."/>
            <person name="Grigoriev I."/>
        </authorList>
    </citation>
    <scope>NUCLEOTIDE SEQUENCE</scope>
    <source>
        <strain evidence="2">CBS 125425</strain>
    </source>
</reference>
<keyword evidence="1" id="KW-1133">Transmembrane helix</keyword>
<evidence type="ECO:0000313" key="3">
    <source>
        <dbReference type="Proteomes" id="UP000799444"/>
    </source>
</evidence>
<name>A0A9P4QUH3_9PLEO</name>
<keyword evidence="1" id="KW-0812">Transmembrane</keyword>
<accession>A0A9P4QUH3</accession>
<protein>
    <submittedName>
        <fullName evidence="2">Uncharacterized protein</fullName>
    </submittedName>
</protein>
<keyword evidence="3" id="KW-1185">Reference proteome</keyword>
<keyword evidence="1" id="KW-0472">Membrane</keyword>
<evidence type="ECO:0000313" key="2">
    <source>
        <dbReference type="EMBL" id="KAF2731166.1"/>
    </source>
</evidence>
<dbReference type="Proteomes" id="UP000799444">
    <property type="component" value="Unassembled WGS sequence"/>
</dbReference>
<feature type="transmembrane region" description="Helical" evidence="1">
    <location>
        <begin position="62"/>
        <end position="80"/>
    </location>
</feature>
<dbReference type="EMBL" id="ML996201">
    <property type="protein sequence ID" value="KAF2731166.1"/>
    <property type="molecule type" value="Genomic_DNA"/>
</dbReference>
<evidence type="ECO:0000256" key="1">
    <source>
        <dbReference type="SAM" id="Phobius"/>
    </source>
</evidence>
<dbReference type="AlphaFoldDB" id="A0A9P4QUH3"/>